<feature type="domain" description="ATPase BadF/BadG/BcrA/BcrD type" evidence="1">
    <location>
        <begin position="5"/>
        <end position="296"/>
    </location>
</feature>
<keyword evidence="3" id="KW-1185">Reference proteome</keyword>
<reference evidence="2 3" key="1">
    <citation type="submission" date="2016-01" db="EMBL/GenBank/DDBJ databases">
        <title>Complete genome sequence of strain Lentibacillus amyloliquefaciens LAM0015T isolated from saline sediment.</title>
        <authorList>
            <person name="Wang J.-L."/>
            <person name="He M.-X."/>
        </authorList>
    </citation>
    <scope>NUCLEOTIDE SEQUENCE [LARGE SCALE GENOMIC DNA]</scope>
    <source>
        <strain evidence="2 3">LAM0015</strain>
    </source>
</reference>
<accession>A0A0U4F463</accession>
<dbReference type="InterPro" id="IPR052519">
    <property type="entry name" value="Euk-type_GlcNAc_Kinase"/>
</dbReference>
<dbReference type="KEGG" id="lao:AOX59_18035"/>
<evidence type="ECO:0000313" key="3">
    <source>
        <dbReference type="Proteomes" id="UP000050331"/>
    </source>
</evidence>
<dbReference type="RefSeq" id="WP_068447689.1">
    <property type="nucleotide sequence ID" value="NZ_CP013862.1"/>
</dbReference>
<dbReference type="AlphaFoldDB" id="A0A0U4F463"/>
<gene>
    <name evidence="2" type="ORF">AOX59_18035</name>
</gene>
<dbReference type="Proteomes" id="UP000050331">
    <property type="component" value="Chromosome"/>
</dbReference>
<sequence>MKYVVGIDGGGTKTVAVITSADGRVAAKSAAGPVNPNVVEKKEIHQTFFELMQDLKQQNNDAFEYLTSLFAGISGAGNDKAVQMLTDMLKGLVPEDTVVQVEPDAINALYSGTWGKPGIVQISGTGSITFGINADGRRDRVGGWGYLFGDEGSGYDMGKAGITAALKAFDGRTKETVLLEMICAHFRIDNPYNLIQKVYASPSPKSEISPIAKLVFDAYRQHDTAAREIIKNTVKELGSSIRTLKAKLYQPEEAVYAVLCGGVFRDKTILPDMLEKELQNDRQLTMVNPEMAPVGGSIIGALLMENNRIDETLIRNFISTY</sequence>
<dbReference type="EMBL" id="CP013862">
    <property type="protein sequence ID" value="ALX50311.1"/>
    <property type="molecule type" value="Genomic_DNA"/>
</dbReference>
<organism evidence="2 3">
    <name type="scientific">Lentibacillus amyloliquefaciens</name>
    <dbReference type="NCBI Taxonomy" id="1472767"/>
    <lineage>
        <taxon>Bacteria</taxon>
        <taxon>Bacillati</taxon>
        <taxon>Bacillota</taxon>
        <taxon>Bacilli</taxon>
        <taxon>Bacillales</taxon>
        <taxon>Bacillaceae</taxon>
        <taxon>Lentibacillus</taxon>
    </lineage>
</organism>
<dbReference type="SUPFAM" id="SSF53067">
    <property type="entry name" value="Actin-like ATPase domain"/>
    <property type="match status" value="2"/>
</dbReference>
<dbReference type="OrthoDB" id="9772633at2"/>
<evidence type="ECO:0000313" key="2">
    <source>
        <dbReference type="EMBL" id="ALX50311.1"/>
    </source>
</evidence>
<protein>
    <recommendedName>
        <fullName evidence="1">ATPase BadF/BadG/BcrA/BcrD type domain-containing protein</fullName>
    </recommendedName>
</protein>
<dbReference type="Gene3D" id="3.30.420.40">
    <property type="match status" value="2"/>
</dbReference>
<dbReference type="PANTHER" id="PTHR43190:SF3">
    <property type="entry name" value="N-ACETYL-D-GLUCOSAMINE KINASE"/>
    <property type="match status" value="1"/>
</dbReference>
<dbReference type="InterPro" id="IPR043129">
    <property type="entry name" value="ATPase_NBD"/>
</dbReference>
<proteinExistence type="predicted"/>
<name>A0A0U4F463_9BACI</name>
<evidence type="ECO:0000259" key="1">
    <source>
        <dbReference type="Pfam" id="PF01869"/>
    </source>
</evidence>
<dbReference type="Pfam" id="PF01869">
    <property type="entry name" value="BcrAD_BadFG"/>
    <property type="match status" value="1"/>
</dbReference>
<dbReference type="PANTHER" id="PTHR43190">
    <property type="entry name" value="N-ACETYL-D-GLUCOSAMINE KINASE"/>
    <property type="match status" value="1"/>
</dbReference>
<dbReference type="CDD" id="cd24007">
    <property type="entry name" value="ASKHA_NBD_eukNAGK-like"/>
    <property type="match status" value="1"/>
</dbReference>
<dbReference type="InterPro" id="IPR002731">
    <property type="entry name" value="ATPase_BadF"/>
</dbReference>
<dbReference type="STRING" id="1472767.AOX59_18035"/>